<dbReference type="EMBL" id="NPKI01000012">
    <property type="protein sequence ID" value="PAQ02669.1"/>
    <property type="molecule type" value="Genomic_DNA"/>
</dbReference>
<comment type="caution">
    <text evidence="1">The sequence shown here is derived from an EMBL/GenBank/DDBJ whole genome shotgun (WGS) entry which is preliminary data.</text>
</comment>
<gene>
    <name evidence="1" type="ORF">CIT25_08585</name>
</gene>
<accession>A0AB36RE50</accession>
<sequence length="60" mass="5977">MPALVPSGPVDADDGNVKLARCFIMRSGASTAAACELKKPAPPGEVAGKGLLGSEGLIQL</sequence>
<organism evidence="1 2">
    <name type="scientific">Mesorhizobium mediterraneum</name>
    <dbReference type="NCBI Taxonomy" id="43617"/>
    <lineage>
        <taxon>Bacteria</taxon>
        <taxon>Pseudomonadati</taxon>
        <taxon>Pseudomonadota</taxon>
        <taxon>Alphaproteobacteria</taxon>
        <taxon>Hyphomicrobiales</taxon>
        <taxon>Phyllobacteriaceae</taxon>
        <taxon>Mesorhizobium</taxon>
    </lineage>
</organism>
<reference evidence="2" key="1">
    <citation type="submission" date="2017-08" db="EMBL/GenBank/DDBJ databases">
        <title>Mesorhizobium wenxinae sp. nov., a novel rhizobial species isolated from root nodules of chickpea (Cicer arietinum L.).</title>
        <authorList>
            <person name="Zhang J."/>
        </authorList>
    </citation>
    <scope>NUCLEOTIDE SEQUENCE [LARGE SCALE GENOMIC DNA]</scope>
    <source>
        <strain evidence="2">USDA 3392</strain>
    </source>
</reference>
<dbReference type="AlphaFoldDB" id="A0AB36RE50"/>
<dbReference type="Proteomes" id="UP000216215">
    <property type="component" value="Unassembled WGS sequence"/>
</dbReference>
<evidence type="ECO:0000313" key="2">
    <source>
        <dbReference type="Proteomes" id="UP000216215"/>
    </source>
</evidence>
<protein>
    <recommendedName>
        <fullName evidence="3">Propionyl-coenzyme A carboxylase alpha polypeptide</fullName>
    </recommendedName>
</protein>
<keyword evidence="2" id="KW-1185">Reference proteome</keyword>
<name>A0AB36RE50_9HYPH</name>
<proteinExistence type="predicted"/>
<evidence type="ECO:0008006" key="3">
    <source>
        <dbReference type="Google" id="ProtNLM"/>
    </source>
</evidence>
<evidence type="ECO:0000313" key="1">
    <source>
        <dbReference type="EMBL" id="PAQ02669.1"/>
    </source>
</evidence>